<dbReference type="STRING" id="568069.A0A1J1HT35"/>
<dbReference type="OrthoDB" id="10059604at2759"/>
<evidence type="ECO:0000256" key="8">
    <source>
        <dbReference type="ARBA" id="ARBA00022837"/>
    </source>
</evidence>
<dbReference type="GO" id="GO:0050482">
    <property type="term" value="P:arachidonate secretion"/>
    <property type="evidence" value="ECO:0007669"/>
    <property type="project" value="InterPro"/>
</dbReference>
<keyword evidence="10" id="KW-0443">Lipid metabolism</keyword>
<dbReference type="PANTHER" id="PTHR12253">
    <property type="entry name" value="RH14732P"/>
    <property type="match status" value="1"/>
</dbReference>
<dbReference type="CDD" id="cd04704">
    <property type="entry name" value="PLA2_bee_venom_like"/>
    <property type="match status" value="1"/>
</dbReference>
<evidence type="ECO:0000313" key="16">
    <source>
        <dbReference type="Proteomes" id="UP000183832"/>
    </source>
</evidence>
<dbReference type="Pfam" id="PF05826">
    <property type="entry name" value="Phospholip_A2_2"/>
    <property type="match status" value="1"/>
</dbReference>
<proteinExistence type="predicted"/>
<dbReference type="GO" id="GO:0046872">
    <property type="term" value="F:metal ion binding"/>
    <property type="evidence" value="ECO:0007669"/>
    <property type="project" value="UniProtKB-KW"/>
</dbReference>
<evidence type="ECO:0000256" key="4">
    <source>
        <dbReference type="ARBA" id="ARBA00021721"/>
    </source>
</evidence>
<dbReference type="Proteomes" id="UP000183832">
    <property type="component" value="Unassembled WGS sequence"/>
</dbReference>
<comment type="cofactor">
    <cofactor evidence="1">
        <name>Ca(2+)</name>
        <dbReference type="ChEBI" id="CHEBI:29108"/>
    </cofactor>
</comment>
<evidence type="ECO:0000256" key="11">
    <source>
        <dbReference type="ARBA" id="ARBA00023157"/>
    </source>
</evidence>
<gene>
    <name evidence="15" type="primary">putative Phospholipase A2</name>
    <name evidence="15" type="ORF">CLUMA_CG003258</name>
</gene>
<evidence type="ECO:0000256" key="2">
    <source>
        <dbReference type="ARBA" id="ARBA00004613"/>
    </source>
</evidence>
<keyword evidence="6" id="KW-0479">Metal-binding</keyword>
<sequence>MKKAACLLSYIIIYFCSLSKANENFKQFDEIAWFDNSGREKYSQYSDLIEASIVSQKYNNNLDDVEFKKSLKWPAIRRSNRLKYGGPKVVDAFFNTLRSVIQPSEKSTQYNETTNGIDTNVNVQNIDFIPTFGNNQDLQFIYMGTKWCGAGDIAQSKRDIGYFYMTDSCCRDHDLCPQMIEAQKSNYGLRNPGKFTRSHCDCDNAFYRCLKSVNTVVSNQIGVIYFNVLGPQCFKKEHPSKCKRRSKRRCVEYEANESESKQYQWFDNKWY</sequence>
<keyword evidence="11" id="KW-1015">Disulfide bond</keyword>
<dbReference type="InterPro" id="IPR036444">
    <property type="entry name" value="PLipase_A2_dom_sf"/>
</dbReference>
<keyword evidence="16" id="KW-1185">Reference proteome</keyword>
<feature type="domain" description="Phospholipase A2-like central" evidence="14">
    <location>
        <begin position="141"/>
        <end position="236"/>
    </location>
</feature>
<dbReference type="AlphaFoldDB" id="A0A1J1HT35"/>
<dbReference type="GO" id="GO:0016042">
    <property type="term" value="P:lipid catabolic process"/>
    <property type="evidence" value="ECO:0007669"/>
    <property type="project" value="UniProtKB-KW"/>
</dbReference>
<dbReference type="EC" id="3.1.1.4" evidence="3"/>
<name>A0A1J1HT35_9DIPT</name>
<keyword evidence="13" id="KW-0732">Signal</keyword>
<evidence type="ECO:0000256" key="5">
    <source>
        <dbReference type="ARBA" id="ARBA00022525"/>
    </source>
</evidence>
<reference evidence="15 16" key="1">
    <citation type="submission" date="2015-04" db="EMBL/GenBank/DDBJ databases">
        <authorList>
            <person name="Syromyatnikov M.Y."/>
            <person name="Popov V.N."/>
        </authorList>
    </citation>
    <scope>NUCLEOTIDE SEQUENCE [LARGE SCALE GENOMIC DNA]</scope>
</reference>
<evidence type="ECO:0000256" key="10">
    <source>
        <dbReference type="ARBA" id="ARBA00023098"/>
    </source>
</evidence>
<protein>
    <recommendedName>
        <fullName evidence="4">Phospholipase A2</fullName>
        <ecNumber evidence="3">3.1.1.4</ecNumber>
    </recommendedName>
    <alternativeName>
        <fullName evidence="12">Phosphatidylcholine 2-acylhydrolase</fullName>
    </alternativeName>
</protein>
<dbReference type="Gene3D" id="1.20.90.10">
    <property type="entry name" value="Phospholipase A2 domain"/>
    <property type="match status" value="1"/>
</dbReference>
<accession>A0A1J1HT35</accession>
<evidence type="ECO:0000259" key="14">
    <source>
        <dbReference type="Pfam" id="PF05826"/>
    </source>
</evidence>
<evidence type="ECO:0000256" key="7">
    <source>
        <dbReference type="ARBA" id="ARBA00022801"/>
    </source>
</evidence>
<keyword evidence="5" id="KW-0964">Secreted</keyword>
<comment type="subcellular location">
    <subcellularLocation>
        <location evidence="2">Secreted</location>
    </subcellularLocation>
</comment>
<evidence type="ECO:0000313" key="15">
    <source>
        <dbReference type="EMBL" id="CRK89630.1"/>
    </source>
</evidence>
<dbReference type="InterPro" id="IPR033113">
    <property type="entry name" value="PLA2_histidine"/>
</dbReference>
<evidence type="ECO:0000256" key="9">
    <source>
        <dbReference type="ARBA" id="ARBA00022963"/>
    </source>
</evidence>
<keyword evidence="7" id="KW-0378">Hydrolase</keyword>
<evidence type="ECO:0000256" key="6">
    <source>
        <dbReference type="ARBA" id="ARBA00022723"/>
    </source>
</evidence>
<dbReference type="SUPFAM" id="SSF48619">
    <property type="entry name" value="Phospholipase A2, PLA2"/>
    <property type="match status" value="1"/>
</dbReference>
<organism evidence="15 16">
    <name type="scientific">Clunio marinus</name>
    <dbReference type="NCBI Taxonomy" id="568069"/>
    <lineage>
        <taxon>Eukaryota</taxon>
        <taxon>Metazoa</taxon>
        <taxon>Ecdysozoa</taxon>
        <taxon>Arthropoda</taxon>
        <taxon>Hexapoda</taxon>
        <taxon>Insecta</taxon>
        <taxon>Pterygota</taxon>
        <taxon>Neoptera</taxon>
        <taxon>Endopterygota</taxon>
        <taxon>Diptera</taxon>
        <taxon>Nematocera</taxon>
        <taxon>Chironomoidea</taxon>
        <taxon>Chironomidae</taxon>
        <taxon>Clunio</taxon>
    </lineage>
</organism>
<dbReference type="GO" id="GO:0006644">
    <property type="term" value="P:phospholipid metabolic process"/>
    <property type="evidence" value="ECO:0007669"/>
    <property type="project" value="InterPro"/>
</dbReference>
<dbReference type="GO" id="GO:0004623">
    <property type="term" value="F:phospholipase A2 activity"/>
    <property type="evidence" value="ECO:0007669"/>
    <property type="project" value="UniProtKB-EC"/>
</dbReference>
<dbReference type="FunFam" id="1.20.90.10:FF:000002">
    <property type="entry name" value="Phospholipase A2 group III"/>
    <property type="match status" value="1"/>
</dbReference>
<dbReference type="GO" id="GO:0005576">
    <property type="term" value="C:extracellular region"/>
    <property type="evidence" value="ECO:0007669"/>
    <property type="project" value="UniProtKB-SubCell"/>
</dbReference>
<feature type="chain" id="PRO_5013040442" description="Phospholipase A2" evidence="13">
    <location>
        <begin position="22"/>
        <end position="271"/>
    </location>
</feature>
<dbReference type="PROSITE" id="PS00118">
    <property type="entry name" value="PA2_HIS"/>
    <property type="match status" value="1"/>
</dbReference>
<evidence type="ECO:0000256" key="1">
    <source>
        <dbReference type="ARBA" id="ARBA00001913"/>
    </source>
</evidence>
<feature type="signal peptide" evidence="13">
    <location>
        <begin position="1"/>
        <end position="21"/>
    </location>
</feature>
<dbReference type="InterPro" id="IPR016090">
    <property type="entry name" value="PLA2-like_dom"/>
</dbReference>
<evidence type="ECO:0000256" key="13">
    <source>
        <dbReference type="SAM" id="SignalP"/>
    </source>
</evidence>
<evidence type="ECO:0000256" key="12">
    <source>
        <dbReference type="ARBA" id="ARBA00029903"/>
    </source>
</evidence>
<evidence type="ECO:0000256" key="3">
    <source>
        <dbReference type="ARBA" id="ARBA00013278"/>
    </source>
</evidence>
<dbReference type="EMBL" id="CVRI01000013">
    <property type="protein sequence ID" value="CRK89630.1"/>
    <property type="molecule type" value="Genomic_DNA"/>
</dbReference>
<keyword evidence="9" id="KW-0442">Lipid degradation</keyword>
<keyword evidence="8" id="KW-0106">Calcium</keyword>